<dbReference type="InterPro" id="IPR050388">
    <property type="entry name" value="ABC_Ni/Peptide_Import"/>
</dbReference>
<comment type="subcellular location">
    <subcellularLocation>
        <location evidence="1">Cell inner membrane</location>
        <topology evidence="1">Peripheral membrane protein</topology>
    </subcellularLocation>
</comment>
<evidence type="ECO:0000256" key="5">
    <source>
        <dbReference type="ARBA" id="ARBA00022741"/>
    </source>
</evidence>
<evidence type="ECO:0000256" key="6">
    <source>
        <dbReference type="ARBA" id="ARBA00022840"/>
    </source>
</evidence>
<dbReference type="CDD" id="cd03257">
    <property type="entry name" value="ABC_NikE_OppD_transporters"/>
    <property type="match status" value="2"/>
</dbReference>
<dbReference type="Pfam" id="PF00005">
    <property type="entry name" value="ABC_tran"/>
    <property type="match status" value="2"/>
</dbReference>
<evidence type="ECO:0000256" key="7">
    <source>
        <dbReference type="ARBA" id="ARBA00023136"/>
    </source>
</evidence>
<organism evidence="9 10">
    <name type="scientific">Roseovarius spongiae</name>
    <dbReference type="NCBI Taxonomy" id="2320272"/>
    <lineage>
        <taxon>Bacteria</taxon>
        <taxon>Pseudomonadati</taxon>
        <taxon>Pseudomonadota</taxon>
        <taxon>Alphaproteobacteria</taxon>
        <taxon>Rhodobacterales</taxon>
        <taxon>Roseobacteraceae</taxon>
        <taxon>Roseovarius</taxon>
    </lineage>
</organism>
<evidence type="ECO:0000256" key="3">
    <source>
        <dbReference type="ARBA" id="ARBA00022448"/>
    </source>
</evidence>
<proteinExistence type="inferred from homology"/>
<comment type="similarity">
    <text evidence="2">Belongs to the ABC transporter superfamily.</text>
</comment>
<protein>
    <submittedName>
        <fullName evidence="9">ABC transporter ATP-binding protein</fullName>
    </submittedName>
</protein>
<evidence type="ECO:0000256" key="4">
    <source>
        <dbReference type="ARBA" id="ARBA00022475"/>
    </source>
</evidence>
<comment type="caution">
    <text evidence="9">The sequence shown here is derived from an EMBL/GenBank/DDBJ whole genome shotgun (WGS) entry which is preliminary data.</text>
</comment>
<dbReference type="Pfam" id="PF08352">
    <property type="entry name" value="oligo_HPY"/>
    <property type="match status" value="2"/>
</dbReference>
<dbReference type="InterPro" id="IPR013563">
    <property type="entry name" value="Oligopep_ABC_C"/>
</dbReference>
<dbReference type="GO" id="GO:0005886">
    <property type="term" value="C:plasma membrane"/>
    <property type="evidence" value="ECO:0007669"/>
    <property type="project" value="UniProtKB-SubCell"/>
</dbReference>
<dbReference type="PANTHER" id="PTHR43297:SF2">
    <property type="entry name" value="DIPEPTIDE TRANSPORT ATP-BINDING PROTEIN DPPD"/>
    <property type="match status" value="1"/>
</dbReference>
<feature type="domain" description="ABC transporter" evidence="8">
    <location>
        <begin position="1"/>
        <end position="237"/>
    </location>
</feature>
<evidence type="ECO:0000313" key="10">
    <source>
        <dbReference type="Proteomes" id="UP000281128"/>
    </source>
</evidence>
<keyword evidence="5" id="KW-0547">Nucleotide-binding</keyword>
<accession>A0A3A8B5K7</accession>
<dbReference type="InterPro" id="IPR003439">
    <property type="entry name" value="ABC_transporter-like_ATP-bd"/>
</dbReference>
<keyword evidence="7" id="KW-0472">Membrane</keyword>
<keyword evidence="6 9" id="KW-0067">ATP-binding</keyword>
<dbReference type="InterPro" id="IPR027417">
    <property type="entry name" value="P-loop_NTPase"/>
</dbReference>
<sequence>MNGVSLDLEAGRTLCLVGESGAGKSVAGLAMLRLEGHDGGRLTGGRIVLRGAEGEIDLAQASESVLRGVRGRRIGIVFQDPMGALNPVLSVGAHLVEALRLQGRTPRGAAQARARELLEEVGMPEPGRRLRQYPHQLSGGLRQRVMIALALARDPDVLIADEATSALDVTVQAGILALLDRLRRDRGLALLVITHDMGVVAQVADRVAVMQAGRIVEEGPVRRVLDAPRHPATRALLDAARATDDAPAEPPARGAAPLLQVSGLGVWHDGVAAVRDASLEIGRGRTLALVGESGSGKTTLARALMQMERAGAGRITFDGQAVGALRGRALRAMRARMQMVFQDPMDSLDPRMRLGAQVGEPLRNYRIGARAERRARVAELFALVQLDPALMRRFPHQVSGGQRQRVAIARALALNPALILADEPVSALDPPVRAEILALLRRLQAELGLSYLFVTHDMNVVAQIAHDVAVMQGGRIVESGPAAQVLTRPEHAYTRALLAAAPRLDRLCPPRD</sequence>
<keyword evidence="4" id="KW-1003">Cell membrane</keyword>
<evidence type="ECO:0000256" key="1">
    <source>
        <dbReference type="ARBA" id="ARBA00004417"/>
    </source>
</evidence>
<evidence type="ECO:0000259" key="8">
    <source>
        <dbReference type="PROSITE" id="PS50893"/>
    </source>
</evidence>
<dbReference type="PROSITE" id="PS00211">
    <property type="entry name" value="ABC_TRANSPORTER_1"/>
    <property type="match status" value="1"/>
</dbReference>
<dbReference type="GO" id="GO:0016887">
    <property type="term" value="F:ATP hydrolysis activity"/>
    <property type="evidence" value="ECO:0007669"/>
    <property type="project" value="InterPro"/>
</dbReference>
<reference evidence="9 10" key="1">
    <citation type="submission" date="2018-09" db="EMBL/GenBank/DDBJ databases">
        <title>Roseovarius spongiae sp. nov., isolated from a marine sponge.</title>
        <authorList>
            <person name="Zhuang L."/>
            <person name="Luo L."/>
        </authorList>
    </citation>
    <scope>NUCLEOTIDE SEQUENCE [LARGE SCALE GENOMIC DNA]</scope>
    <source>
        <strain evidence="9 10">HN-E21</strain>
    </source>
</reference>
<evidence type="ECO:0000313" key="9">
    <source>
        <dbReference type="EMBL" id="RKF14976.1"/>
    </source>
</evidence>
<dbReference type="GO" id="GO:0005524">
    <property type="term" value="F:ATP binding"/>
    <property type="evidence" value="ECO:0007669"/>
    <property type="project" value="UniProtKB-KW"/>
</dbReference>
<evidence type="ECO:0000256" key="2">
    <source>
        <dbReference type="ARBA" id="ARBA00005417"/>
    </source>
</evidence>
<dbReference type="NCBIfam" id="NF007739">
    <property type="entry name" value="PRK10419.1"/>
    <property type="match status" value="2"/>
</dbReference>
<dbReference type="AlphaFoldDB" id="A0A3A8B5K7"/>
<dbReference type="Gene3D" id="3.40.50.300">
    <property type="entry name" value="P-loop containing nucleotide triphosphate hydrolases"/>
    <property type="match status" value="2"/>
</dbReference>
<dbReference type="SUPFAM" id="SSF52540">
    <property type="entry name" value="P-loop containing nucleoside triphosphate hydrolases"/>
    <property type="match status" value="2"/>
</dbReference>
<dbReference type="EMBL" id="RAPE01000002">
    <property type="protein sequence ID" value="RKF14976.1"/>
    <property type="molecule type" value="Genomic_DNA"/>
</dbReference>
<dbReference type="PROSITE" id="PS50893">
    <property type="entry name" value="ABC_TRANSPORTER_2"/>
    <property type="match status" value="2"/>
</dbReference>
<feature type="domain" description="ABC transporter" evidence="8">
    <location>
        <begin position="259"/>
        <end position="498"/>
    </location>
</feature>
<dbReference type="SMART" id="SM00382">
    <property type="entry name" value="AAA"/>
    <property type="match status" value="2"/>
</dbReference>
<dbReference type="OrthoDB" id="9802264at2"/>
<gene>
    <name evidence="9" type="ORF">D6850_08935</name>
</gene>
<dbReference type="InterPro" id="IPR003593">
    <property type="entry name" value="AAA+_ATPase"/>
</dbReference>
<keyword evidence="3" id="KW-0813">Transport</keyword>
<keyword evidence="10" id="KW-1185">Reference proteome</keyword>
<dbReference type="Proteomes" id="UP000281128">
    <property type="component" value="Unassembled WGS sequence"/>
</dbReference>
<dbReference type="PANTHER" id="PTHR43297">
    <property type="entry name" value="OLIGOPEPTIDE TRANSPORT ATP-BINDING PROTEIN APPD"/>
    <property type="match status" value="1"/>
</dbReference>
<name>A0A3A8B5K7_9RHOB</name>
<dbReference type="InterPro" id="IPR017871">
    <property type="entry name" value="ABC_transporter-like_CS"/>
</dbReference>
<dbReference type="NCBIfam" id="NF008453">
    <property type="entry name" value="PRK11308.1"/>
    <property type="match status" value="2"/>
</dbReference>
<dbReference type="GO" id="GO:0015833">
    <property type="term" value="P:peptide transport"/>
    <property type="evidence" value="ECO:0007669"/>
    <property type="project" value="InterPro"/>
</dbReference>